<dbReference type="PANTHER" id="PTHR43143">
    <property type="entry name" value="METALLOPHOSPHOESTERASE, CALCINEURIN SUPERFAMILY"/>
    <property type="match status" value="1"/>
</dbReference>
<feature type="region of interest" description="Disordered" evidence="1">
    <location>
        <begin position="14"/>
        <end position="39"/>
    </location>
</feature>
<sequence length="326" mass="36181">MAHADTTQFTFIVGSDPQPWRLNDMPGDQGDPNSSKQKTAWSNIVNPTYSSMSALGASFAIINGDMTEYGRESTWNDTTAAYGKAKLPVFWGLGNHDYENNVDDCVDGGGTNYNNCAANSLYHLSFLLRYGVTNAIPLKNQDMLFNSFVIPNLYGPYKNGTGYHAQGSLSYSFEYGGIHFVQLNNYPDYSIPKEINNNMYYYFSTSSALGWLDKDLRDAQARGQKIILNYHIAGGDSGRGNMNTLTDGLKRILSTYKVSAIFAGHWHEWNYDGNYFNNIPLFVSDAIFHGGYYKVSVDSKGMTVAAMNGVTGKAVPVNGKSYRVNW</sequence>
<proteinExistence type="predicted"/>
<comment type="caution">
    <text evidence="3">The sequence shown here is derived from an EMBL/GenBank/DDBJ whole genome shotgun (WGS) entry which is preliminary data.</text>
</comment>
<evidence type="ECO:0000313" key="3">
    <source>
        <dbReference type="EMBL" id="EGP43611.1"/>
    </source>
</evidence>
<dbReference type="InterPro" id="IPR029052">
    <property type="entry name" value="Metallo-depent_PP-like"/>
</dbReference>
<evidence type="ECO:0000313" key="4">
    <source>
        <dbReference type="Proteomes" id="UP000004853"/>
    </source>
</evidence>
<dbReference type="SUPFAM" id="SSF56300">
    <property type="entry name" value="Metallo-dependent phosphatases"/>
    <property type="match status" value="1"/>
</dbReference>
<dbReference type="InterPro" id="IPR004843">
    <property type="entry name" value="Calcineurin-like_PHP"/>
</dbReference>
<reference evidence="3 4" key="1">
    <citation type="submission" date="2011-06" db="EMBL/GenBank/DDBJ databases">
        <authorList>
            <person name="Bador J."/>
            <person name="Amoureux L."/>
            <person name="Neuwirth C."/>
        </authorList>
    </citation>
    <scope>NUCLEOTIDE SEQUENCE [LARGE SCALE GENOMIC DNA]</scope>
    <source>
        <strain evidence="3 4">AXX-A</strain>
    </source>
</reference>
<accession>F7T7W1</accession>
<protein>
    <recommendedName>
        <fullName evidence="2">Calcineurin-like phosphoesterase domain-containing protein</fullName>
    </recommendedName>
</protein>
<dbReference type="InterPro" id="IPR051918">
    <property type="entry name" value="STPP_CPPED1"/>
</dbReference>
<dbReference type="PANTHER" id="PTHR43143:SF1">
    <property type="entry name" value="SERINE_THREONINE-PROTEIN PHOSPHATASE CPPED1"/>
    <property type="match status" value="1"/>
</dbReference>
<feature type="domain" description="Calcineurin-like phosphoesterase" evidence="2">
    <location>
        <begin position="57"/>
        <end position="268"/>
    </location>
</feature>
<dbReference type="EMBL" id="AFRQ01000115">
    <property type="protein sequence ID" value="EGP43611.1"/>
    <property type="molecule type" value="Genomic_DNA"/>
</dbReference>
<gene>
    <name evidence="3" type="ORF">AXXA_25275</name>
</gene>
<dbReference type="AlphaFoldDB" id="F7T7W1"/>
<dbReference type="CDD" id="cd00838">
    <property type="entry name" value="MPP_superfamily"/>
    <property type="match status" value="1"/>
</dbReference>
<dbReference type="eggNOG" id="COG5555">
    <property type="taxonomic scope" value="Bacteria"/>
</dbReference>
<name>F7T7W1_9BURK</name>
<dbReference type="Gene3D" id="3.60.21.10">
    <property type="match status" value="1"/>
</dbReference>
<organism evidence="3 4">
    <name type="scientific">Achromobacter insuavis AXX-A</name>
    <dbReference type="NCBI Taxonomy" id="1003200"/>
    <lineage>
        <taxon>Bacteria</taxon>
        <taxon>Pseudomonadati</taxon>
        <taxon>Pseudomonadota</taxon>
        <taxon>Betaproteobacteria</taxon>
        <taxon>Burkholderiales</taxon>
        <taxon>Alcaligenaceae</taxon>
        <taxon>Achromobacter</taxon>
    </lineage>
</organism>
<dbReference type="Proteomes" id="UP000004853">
    <property type="component" value="Unassembled WGS sequence"/>
</dbReference>
<evidence type="ECO:0000259" key="2">
    <source>
        <dbReference type="Pfam" id="PF00149"/>
    </source>
</evidence>
<evidence type="ECO:0000256" key="1">
    <source>
        <dbReference type="SAM" id="MobiDB-lite"/>
    </source>
</evidence>
<dbReference type="GO" id="GO:0016787">
    <property type="term" value="F:hydrolase activity"/>
    <property type="evidence" value="ECO:0007669"/>
    <property type="project" value="InterPro"/>
</dbReference>
<dbReference type="HOGENOM" id="CLU_041888_0_0_4"/>
<dbReference type="Pfam" id="PF00149">
    <property type="entry name" value="Metallophos"/>
    <property type="match status" value="1"/>
</dbReference>